<reference evidence="2" key="1">
    <citation type="submission" date="2017-07" db="EMBL/GenBank/DDBJ databases">
        <authorList>
            <person name="Mikheyev A."/>
            <person name="Grau M."/>
        </authorList>
    </citation>
    <scope>NUCLEOTIDE SEQUENCE</scope>
    <source>
        <tissue evidence="2">Venom_gland</tissue>
    </source>
</reference>
<dbReference type="Pfam" id="PF00078">
    <property type="entry name" value="RVT_1"/>
    <property type="match status" value="1"/>
</dbReference>
<dbReference type="AlphaFoldDB" id="A0A2D4LCW3"/>
<feature type="domain" description="Reverse transcriptase" evidence="1">
    <location>
        <begin position="3"/>
        <end position="114"/>
    </location>
</feature>
<evidence type="ECO:0000313" key="2">
    <source>
        <dbReference type="EMBL" id="LAB18857.1"/>
    </source>
</evidence>
<reference evidence="2" key="2">
    <citation type="submission" date="2017-11" db="EMBL/GenBank/DDBJ databases">
        <title>Coralsnake Venomics: Analyses of Venom Gland Transcriptomes and Proteomes of Six Brazilian Taxa.</title>
        <authorList>
            <person name="Aird S.D."/>
            <person name="Jorge da Silva N."/>
            <person name="Qiu L."/>
            <person name="Villar-Briones A."/>
            <person name="Aparecida-Saddi V."/>
            <person name="Campos-Telles M.P."/>
            <person name="Grau M."/>
            <person name="Mikheyev A.S."/>
        </authorList>
    </citation>
    <scope>NUCLEOTIDE SEQUENCE</scope>
    <source>
        <tissue evidence="2">Venom_gland</tissue>
    </source>
</reference>
<proteinExistence type="predicted"/>
<dbReference type="EMBL" id="IACM01002773">
    <property type="protein sequence ID" value="LAB18857.1"/>
    <property type="molecule type" value="Transcribed_RNA"/>
</dbReference>
<evidence type="ECO:0000259" key="1">
    <source>
        <dbReference type="Pfam" id="PF00078"/>
    </source>
</evidence>
<dbReference type="PANTHER" id="PTHR31635">
    <property type="entry name" value="REVERSE TRANSCRIPTASE DOMAIN-CONTAINING PROTEIN-RELATED"/>
    <property type="match status" value="1"/>
</dbReference>
<dbReference type="InterPro" id="IPR000477">
    <property type="entry name" value="RT_dom"/>
</dbReference>
<accession>A0A2D4LCW3</accession>
<protein>
    <recommendedName>
        <fullName evidence="1">Reverse transcriptase domain-containing protein</fullName>
    </recommendedName>
</protein>
<sequence length="115" mass="13546">MTVMAERLKKVLNERIHPDQNGFLPTRQIRYNTRTIIDILEYYESHSGNHVALVFLDAQKAFDNLNWDFMKQQIQLTNFGVKYLRIINSSYTTQKAQIMINGEFTSTFEIKKGVR</sequence>
<organism evidence="2">
    <name type="scientific">Micrurus spixii</name>
    <name type="common">Amazon coral snake</name>
    <dbReference type="NCBI Taxonomy" id="129469"/>
    <lineage>
        <taxon>Eukaryota</taxon>
        <taxon>Metazoa</taxon>
        <taxon>Chordata</taxon>
        <taxon>Craniata</taxon>
        <taxon>Vertebrata</taxon>
        <taxon>Euteleostomi</taxon>
        <taxon>Lepidosauria</taxon>
        <taxon>Squamata</taxon>
        <taxon>Bifurcata</taxon>
        <taxon>Unidentata</taxon>
        <taxon>Episquamata</taxon>
        <taxon>Toxicofera</taxon>
        <taxon>Serpentes</taxon>
        <taxon>Colubroidea</taxon>
        <taxon>Elapidae</taxon>
        <taxon>Elapinae</taxon>
        <taxon>Micrurus</taxon>
    </lineage>
</organism>
<dbReference type="PANTHER" id="PTHR31635:SF196">
    <property type="entry name" value="REVERSE TRANSCRIPTASE DOMAIN-CONTAINING PROTEIN-RELATED"/>
    <property type="match status" value="1"/>
</dbReference>
<name>A0A2D4LCW3_9SAUR</name>